<dbReference type="InterPro" id="IPR001119">
    <property type="entry name" value="SLH_dom"/>
</dbReference>
<dbReference type="Gene3D" id="2.60.40.3630">
    <property type="match status" value="8"/>
</dbReference>
<gene>
    <name evidence="3" type="ORF">A6K76_14020</name>
</gene>
<dbReference type="Proteomes" id="UP000093482">
    <property type="component" value="Unassembled WGS sequence"/>
</dbReference>
<evidence type="ECO:0000256" key="1">
    <source>
        <dbReference type="SAM" id="SignalP"/>
    </source>
</evidence>
<dbReference type="PANTHER" id="PTHR43308">
    <property type="entry name" value="OUTER MEMBRANE PROTEIN ALPHA-RELATED"/>
    <property type="match status" value="1"/>
</dbReference>
<dbReference type="InterPro" id="IPR051465">
    <property type="entry name" value="Cell_Envelope_Struct_Comp"/>
</dbReference>
<reference evidence="3 4" key="1">
    <citation type="submission" date="2016-07" db="EMBL/GenBank/DDBJ databases">
        <title>Caryophanon latum genome sequencing.</title>
        <authorList>
            <person name="Verma A."/>
            <person name="Pal Y."/>
            <person name="Krishnamurthi S."/>
        </authorList>
    </citation>
    <scope>NUCLEOTIDE SEQUENCE [LARGE SCALE GENOMIC DNA]</scope>
    <source>
        <strain evidence="3 4">DSM 14151</strain>
    </source>
</reference>
<name>A0A1C0YIP0_9BACL</name>
<comment type="caution">
    <text evidence="3">The sequence shown here is derived from an EMBL/GenBank/DDBJ whole genome shotgun (WGS) entry which is preliminary data.</text>
</comment>
<protein>
    <recommendedName>
        <fullName evidence="2">SLH domain-containing protein</fullName>
    </recommendedName>
</protein>
<feature type="domain" description="SLH" evidence="2">
    <location>
        <begin position="27"/>
        <end position="90"/>
    </location>
</feature>
<feature type="domain" description="SLH" evidence="2">
    <location>
        <begin position="92"/>
        <end position="155"/>
    </location>
</feature>
<keyword evidence="1" id="KW-0732">Signal</keyword>
<feature type="signal peptide" evidence="1">
    <location>
        <begin position="1"/>
        <end position="26"/>
    </location>
</feature>
<dbReference type="EMBL" id="MATO01000058">
    <property type="protein sequence ID" value="OCS87046.1"/>
    <property type="molecule type" value="Genomic_DNA"/>
</dbReference>
<evidence type="ECO:0000259" key="2">
    <source>
        <dbReference type="PROSITE" id="PS51272"/>
    </source>
</evidence>
<evidence type="ECO:0000313" key="4">
    <source>
        <dbReference type="Proteomes" id="UP000093482"/>
    </source>
</evidence>
<proteinExistence type="predicted"/>
<accession>A0A1C0YIP0</accession>
<organism evidence="3 4">
    <name type="scientific">Caryophanon latum</name>
    <dbReference type="NCBI Taxonomy" id="33977"/>
    <lineage>
        <taxon>Bacteria</taxon>
        <taxon>Bacillati</taxon>
        <taxon>Bacillota</taxon>
        <taxon>Bacilli</taxon>
        <taxon>Bacillales</taxon>
        <taxon>Caryophanaceae</taxon>
        <taxon>Caryophanon</taxon>
    </lineage>
</organism>
<sequence length="2072" mass="226413">MQKILKAAVAATLVTPPIVMPGVANAADTVFSDVPKTQTHYDNIMALYNEKVISGYPDGTYKPNASVTRGQAAKIIAGVLGLIKPENTYTGPNPNFADVPVTHSYYKYIAVLAQAGIINGYPDGTYKPNNTLRRGQMAKIIYNGFNLDKFPDVALPFTDIKEGNQYYDQIKSLYALGVTVGKTATMYSESEAVTRGQLASFVMRARHVEDRAMEVKVQNLMNGRLVTDKGTYTIGASLRGILSMDNVRALTGADLQVYVTNNVIVGVQSIELNARGNESSPIVFDGGEEVFHGNLAIKSEYTEVNNITIDGDVVINGVNSGANRTAKFVKFSNTSVAGTTTVKDQFDGTNNTTSPATAEDEIEVTVSNSELGVVSIARDFTTFVTDTPMRYVSVADDVSAFSLYGDIEMLEARGGDVEVKGTGTITTFNYRGKGIAKLSLRGRVGNFNVTSEDARIFVGEHAQVDILAKNYKRELVDILMNMDEAETRIYYVTDYGKENNGMESLEDLLVYTTRTNKLFYQGEALDLTEFVVQGVYADGSLKRQHIKSSNITGYNPNLIGDQTIKITVDGISKEMKVTVLELKSIKIVTNPTKTMYRIGDSFSTSGIVVEGTYADGTVRRETITDADASGFNLTRPGSQAITIRKQNRTAAYVIQVVAQHQPLVSALKITRPPTTTTYYQGESLLLNGMVVTGIYEDGSERVERVNMANITGYDPMRAGKQSVTVSLNGHMATFDVDVIEMTDLILRRPPIQKEYQVYEGLNTAGMELIARYADGREMDVKLNEAKITGFSSARPGSRSVRITYNGRAISFNVTIMNIDRIAVSKLPDKLAYFPGEELDLTGMELQAQYSDQSTRIFPGDLATVSGFNPNLVGEQVLTVTYDNKSSQFKVKVLPLLSIHVEQPPVKVVYREGEELDLTGLKVIGTYEGNRTREEQITKSMISGFDSSAHGTQQKVTITLNNLETTFDVTISKSPLALKELIIDKLPERIRYRTGIPFSIEGLELTGLYNDNTSKPVPLDDPNIKLSTIDTSKPGRQTFKIEYGDVIAEFEVEVYDVALDGLTVSTTKSTYSKGESFIPGTLTVKANFADGDETLKEGDYEVTGFDPMKVGEQTLTISYRDKTTTLKVRVNENNVRDFTVEPEMVFVTRGGQVDVTKLKLNVTLDNALNEQITVMGTPEEVEITSFDNSKLGAYTVNVSYRGKYAPLKVYVVDEQTIVSIDKVELWWDKNGTHTKYPYSVVSKDDVDANNVYFKVLQATNGAGKIITDEATLNNIKISTVNFANRITGQADTTSAQVNAATGRLTIASAADLDVQFTYNVDGVPLDNPYTYALNMVSQRQATSSELTSGSAIATTNSSNITPLARTISFDVLDQVGERFDLPMSAPFYTLTKEGATEAATASAVSSYASGAGTILTNLNDAGTYTLRLYTAANKAKKLGEFPLAVKQITVPAEADAYEYKVSFNTSKEVLDVANYEWANGYGAAPTKTDALTIRAQAFVDDVEVAMPTGATVKLKNGTAMKLSGNTVTASNDVKPMVDSVVVMVGTREMAASPSIRLLNTLPKYDAFTATERVDIFKYFTSANAALMDKLRNGETLSDADKVIMTSLVGKALRDVWNVKNEDAMQAIKEITVVPTPTSSSADGSQKTTAVNVLVHKQFTENGTEKYVTVNGEYIEAWMNKAASTLQKTDRTPAQFTVMLDDMRVDEVPASTLTLTKAVQKTVTTTPKITIDGSTTVGQPTTTQPPIELSPILAKQTFDSSKSSDTTYKNRTELEQRLSAFSDIFNIEITSNAIRFTLKEGLSLTKEETAESDSATVKTREDISYRIITNMRTYTLSLTATSIDIPLAEFFTAYKKPSTLVLDGQVYKFSTKAGPADVEKLEEVPAFSSMTALSAMINEKFTGKYRAEALNDQLKIFTAVTGEIANDNLNGALKVNDLPVATTPTPDPATQFKTPWTLGQNESFVGNLTLTFSQAVELPLDNFLPVEDFIVNYTVEGTPQQLKIAAADVNERVVVNGTTVTVKLDHLPNAAHFSNPNMTIIMDDISGLKAVKGYYEKDVKRIYEEATVTVTPTP</sequence>
<dbReference type="PANTHER" id="PTHR43308:SF5">
    <property type="entry name" value="S-LAYER PROTEIN _ PEPTIDOGLYCAN ENDO-BETA-N-ACETYLGLUCOSAMINIDASE"/>
    <property type="match status" value="1"/>
</dbReference>
<dbReference type="Pfam" id="PF07523">
    <property type="entry name" value="Big_3"/>
    <property type="match status" value="7"/>
</dbReference>
<dbReference type="Pfam" id="PF00395">
    <property type="entry name" value="SLH"/>
    <property type="match status" value="3"/>
</dbReference>
<dbReference type="InterPro" id="IPR022038">
    <property type="entry name" value="Ig-like_bact"/>
</dbReference>
<evidence type="ECO:0000313" key="3">
    <source>
        <dbReference type="EMBL" id="OCS87046.1"/>
    </source>
</evidence>
<feature type="chain" id="PRO_5008649101" description="SLH domain-containing protein" evidence="1">
    <location>
        <begin position="27"/>
        <end position="2072"/>
    </location>
</feature>
<keyword evidence="4" id="KW-1185">Reference proteome</keyword>
<dbReference type="RefSeq" id="WP_066465895.1">
    <property type="nucleotide sequence ID" value="NZ_MATO01000058.1"/>
</dbReference>
<dbReference type="PROSITE" id="PS51272">
    <property type="entry name" value="SLH"/>
    <property type="match status" value="2"/>
</dbReference>